<dbReference type="SUPFAM" id="SSF47384">
    <property type="entry name" value="Homodimeric domain of signal transducing histidine kinase"/>
    <property type="match status" value="1"/>
</dbReference>
<dbReference type="GO" id="GO:0005524">
    <property type="term" value="F:ATP binding"/>
    <property type="evidence" value="ECO:0007669"/>
    <property type="project" value="UniProtKB-KW"/>
</dbReference>
<dbReference type="AlphaFoldDB" id="A0A1G7ENH9"/>
<sequence>MNIRDKLFFCIFSVSIVCIVASMAISYVVFTRSNGIENQQKIRNKTKAITTALNYAVSKENLTQDNIKAKLENKIKEIADINNQNIEVYSLQGQYLFSNQEKKGNEKKRIPPYNLKNLEKTDINIKSTDPVSKRKYICSFILLRNNVFEPIAIVHYDSSIGKNIYWETFYQYEREILVGILCIIIICFISSRIIANGLTRRLNDIAKTIKETDITNKDFKHIKYYKDNELGTLINAYNSMITQIEDQKEQISYREKNEAWKEMAKQVAHEVKNPLTPMRLLVQNFERKFDVKDPNIETKVKQLTTSLVDQIDAISSVATAFSEYTKLPEKKDQKLNIHQETKDIIRLWNDQKEISLHSNKGNIIINMDKSYFTRIMNNLLKNAIQAKDDNRKLSIKVSLEQIHHKVNIRVEDNGIGIPENRINRIFEPNFTSKNSGMGLGLTMVKKLIEEYKGEISVTSEEGIGTTFLIQLPMGNIS</sequence>
<accession>A0A1G7ENH9</accession>
<dbReference type="CDD" id="cd00082">
    <property type="entry name" value="HisKA"/>
    <property type="match status" value="1"/>
</dbReference>
<dbReference type="PANTHER" id="PTHR43065">
    <property type="entry name" value="SENSOR HISTIDINE KINASE"/>
    <property type="match status" value="1"/>
</dbReference>
<evidence type="ECO:0000313" key="12">
    <source>
        <dbReference type="Proteomes" id="UP000198517"/>
    </source>
</evidence>
<dbReference type="GO" id="GO:0000155">
    <property type="term" value="F:phosphorelay sensor kinase activity"/>
    <property type="evidence" value="ECO:0007669"/>
    <property type="project" value="InterPro"/>
</dbReference>
<evidence type="ECO:0000256" key="5">
    <source>
        <dbReference type="ARBA" id="ARBA00022741"/>
    </source>
</evidence>
<dbReference type="InterPro" id="IPR003661">
    <property type="entry name" value="HisK_dim/P_dom"/>
</dbReference>
<feature type="transmembrane region" description="Helical" evidence="9">
    <location>
        <begin position="7"/>
        <end position="30"/>
    </location>
</feature>
<proteinExistence type="predicted"/>
<dbReference type="PANTHER" id="PTHR43065:SF46">
    <property type="entry name" value="C4-DICARBOXYLATE TRANSPORT SENSOR PROTEIN DCTB"/>
    <property type="match status" value="1"/>
</dbReference>
<keyword evidence="7" id="KW-0067">ATP-binding</keyword>
<keyword evidence="12" id="KW-1185">Reference proteome</keyword>
<evidence type="ECO:0000256" key="8">
    <source>
        <dbReference type="ARBA" id="ARBA00023012"/>
    </source>
</evidence>
<dbReference type="CDD" id="cd00075">
    <property type="entry name" value="HATPase"/>
    <property type="match status" value="1"/>
</dbReference>
<dbReference type="InterPro" id="IPR036890">
    <property type="entry name" value="HATPase_C_sf"/>
</dbReference>
<evidence type="ECO:0000259" key="10">
    <source>
        <dbReference type="PROSITE" id="PS50109"/>
    </source>
</evidence>
<dbReference type="SMART" id="SM00388">
    <property type="entry name" value="HisKA"/>
    <property type="match status" value="1"/>
</dbReference>
<dbReference type="Pfam" id="PF02518">
    <property type="entry name" value="HATPase_c"/>
    <property type="match status" value="1"/>
</dbReference>
<keyword evidence="9" id="KW-1133">Transmembrane helix</keyword>
<evidence type="ECO:0000256" key="3">
    <source>
        <dbReference type="ARBA" id="ARBA00022553"/>
    </source>
</evidence>
<dbReference type="EMBL" id="FNAS01000016">
    <property type="protein sequence ID" value="SDE64996.1"/>
    <property type="molecule type" value="Genomic_DNA"/>
</dbReference>
<protein>
    <recommendedName>
        <fullName evidence="2">histidine kinase</fullName>
        <ecNumber evidence="2">2.7.13.3</ecNumber>
    </recommendedName>
</protein>
<comment type="catalytic activity">
    <reaction evidence="1">
        <text>ATP + protein L-histidine = ADP + protein N-phospho-L-histidine.</text>
        <dbReference type="EC" id="2.7.13.3"/>
    </reaction>
</comment>
<evidence type="ECO:0000256" key="7">
    <source>
        <dbReference type="ARBA" id="ARBA00022840"/>
    </source>
</evidence>
<evidence type="ECO:0000256" key="4">
    <source>
        <dbReference type="ARBA" id="ARBA00022679"/>
    </source>
</evidence>
<dbReference type="InterPro" id="IPR003594">
    <property type="entry name" value="HATPase_dom"/>
</dbReference>
<keyword evidence="8" id="KW-0902">Two-component regulatory system</keyword>
<feature type="domain" description="Histidine kinase" evidence="10">
    <location>
        <begin position="266"/>
        <end position="475"/>
    </location>
</feature>
<evidence type="ECO:0000256" key="6">
    <source>
        <dbReference type="ARBA" id="ARBA00022777"/>
    </source>
</evidence>
<dbReference type="SMART" id="SM00387">
    <property type="entry name" value="HATPase_c"/>
    <property type="match status" value="1"/>
</dbReference>
<dbReference type="InterPro" id="IPR005467">
    <property type="entry name" value="His_kinase_dom"/>
</dbReference>
<dbReference type="InterPro" id="IPR036097">
    <property type="entry name" value="HisK_dim/P_sf"/>
</dbReference>
<dbReference type="PROSITE" id="PS50109">
    <property type="entry name" value="HIS_KIN"/>
    <property type="match status" value="1"/>
</dbReference>
<dbReference type="EC" id="2.7.13.3" evidence="2"/>
<feature type="transmembrane region" description="Helical" evidence="9">
    <location>
        <begin position="176"/>
        <end position="195"/>
    </location>
</feature>
<gene>
    <name evidence="11" type="ORF">SAMN05421544_11656</name>
</gene>
<reference evidence="11 12" key="1">
    <citation type="submission" date="2016-10" db="EMBL/GenBank/DDBJ databases">
        <authorList>
            <person name="de Groot N.N."/>
        </authorList>
    </citation>
    <scope>NUCLEOTIDE SEQUENCE [LARGE SCALE GENOMIC DNA]</scope>
    <source>
        <strain evidence="11 12">DSM 24015</strain>
    </source>
</reference>
<keyword evidence="5" id="KW-0547">Nucleotide-binding</keyword>
<keyword evidence="3" id="KW-0597">Phosphoprotein</keyword>
<keyword evidence="4" id="KW-0808">Transferase</keyword>
<evidence type="ECO:0000256" key="9">
    <source>
        <dbReference type="SAM" id="Phobius"/>
    </source>
</evidence>
<dbReference type="SUPFAM" id="SSF55874">
    <property type="entry name" value="ATPase domain of HSP90 chaperone/DNA topoisomerase II/histidine kinase"/>
    <property type="match status" value="1"/>
</dbReference>
<dbReference type="Gene3D" id="1.10.287.130">
    <property type="match status" value="1"/>
</dbReference>
<dbReference type="Gene3D" id="3.30.565.10">
    <property type="entry name" value="Histidine kinase-like ATPase, C-terminal domain"/>
    <property type="match status" value="1"/>
</dbReference>
<evidence type="ECO:0000256" key="2">
    <source>
        <dbReference type="ARBA" id="ARBA00012438"/>
    </source>
</evidence>
<organism evidence="11 12">
    <name type="scientific">Riemerella columbipharyngis</name>
    <dbReference type="NCBI Taxonomy" id="1071918"/>
    <lineage>
        <taxon>Bacteria</taxon>
        <taxon>Pseudomonadati</taxon>
        <taxon>Bacteroidota</taxon>
        <taxon>Flavobacteriia</taxon>
        <taxon>Flavobacteriales</taxon>
        <taxon>Weeksellaceae</taxon>
        <taxon>Riemerella</taxon>
    </lineage>
</organism>
<dbReference type="PRINTS" id="PR00344">
    <property type="entry name" value="BCTRLSENSOR"/>
</dbReference>
<name>A0A1G7ENH9_9FLAO</name>
<dbReference type="STRING" id="1071918.SAMN05421544_11656"/>
<dbReference type="InterPro" id="IPR004358">
    <property type="entry name" value="Sig_transdc_His_kin-like_C"/>
</dbReference>
<dbReference type="Gene3D" id="6.10.340.10">
    <property type="match status" value="1"/>
</dbReference>
<keyword evidence="9" id="KW-0812">Transmembrane</keyword>
<evidence type="ECO:0000256" key="1">
    <source>
        <dbReference type="ARBA" id="ARBA00000085"/>
    </source>
</evidence>
<dbReference type="Proteomes" id="UP000198517">
    <property type="component" value="Unassembled WGS sequence"/>
</dbReference>
<keyword evidence="6" id="KW-0418">Kinase</keyword>
<dbReference type="RefSeq" id="WP_245688954.1">
    <property type="nucleotide sequence ID" value="NZ_FNAS01000016.1"/>
</dbReference>
<keyword evidence="9" id="KW-0472">Membrane</keyword>
<evidence type="ECO:0000313" key="11">
    <source>
        <dbReference type="EMBL" id="SDE64996.1"/>
    </source>
</evidence>